<dbReference type="InterPro" id="IPR016181">
    <property type="entry name" value="Acyl_CoA_acyltransferase"/>
</dbReference>
<evidence type="ECO:0000259" key="1">
    <source>
        <dbReference type="Pfam" id="PF13480"/>
    </source>
</evidence>
<dbReference type="EMBL" id="JBFALK010000009">
    <property type="protein sequence ID" value="MEV0970574.1"/>
    <property type="molecule type" value="Genomic_DNA"/>
</dbReference>
<dbReference type="Proteomes" id="UP001551675">
    <property type="component" value="Unassembled WGS sequence"/>
</dbReference>
<comment type="caution">
    <text evidence="2">The sequence shown here is derived from an EMBL/GenBank/DDBJ whole genome shotgun (WGS) entry which is preliminary data.</text>
</comment>
<keyword evidence="2" id="KW-0012">Acyltransferase</keyword>
<organism evidence="2 3">
    <name type="scientific">Microtetraspora glauca</name>
    <dbReference type="NCBI Taxonomy" id="1996"/>
    <lineage>
        <taxon>Bacteria</taxon>
        <taxon>Bacillati</taxon>
        <taxon>Actinomycetota</taxon>
        <taxon>Actinomycetes</taxon>
        <taxon>Streptosporangiales</taxon>
        <taxon>Streptosporangiaceae</taxon>
        <taxon>Microtetraspora</taxon>
    </lineage>
</organism>
<dbReference type="EC" id="2.3.1.-" evidence="2"/>
<dbReference type="Gene3D" id="3.40.630.30">
    <property type="match status" value="1"/>
</dbReference>
<dbReference type="GO" id="GO:0016746">
    <property type="term" value="F:acyltransferase activity"/>
    <property type="evidence" value="ECO:0007669"/>
    <property type="project" value="UniProtKB-KW"/>
</dbReference>
<name>A0ABV3GG89_MICGL</name>
<sequence>MQISVIHPNDLGEPELDRWRKFQDADPEQDNPFLSPEFVQTVGSLRPYVRVAVVSDGSGIAGFFPFEKHRLGIGRPVGAGLTDLQGMVYAQGLEIDATRLLRASGLATWEFDHLHVGQPMFVPHHAARFPSPAIDIGDGFDAYLATLRRRSPKTHKMTRYQRGRLGREVGEVRHVAESSDGAALRELLAWKSAQYRRTGRMDRFAHPWIVELVERLHAIRTDRFAGSLSLLYAGERLIAGHFGVRTGSRLCMWFPTYDVEYARYSPGMVMHLDIARDFAATGLTLIDMGRGEKDYKEKLKTHDLEVAEGRVARLSPAAGLHWLASTPVRTLRNTVLANPFLRDKADRVLKGYARLTKT</sequence>
<dbReference type="Pfam" id="PF13480">
    <property type="entry name" value="Acetyltransf_6"/>
    <property type="match status" value="1"/>
</dbReference>
<reference evidence="2 3" key="1">
    <citation type="submission" date="2024-06" db="EMBL/GenBank/DDBJ databases">
        <title>The Natural Products Discovery Center: Release of the First 8490 Sequenced Strains for Exploring Actinobacteria Biosynthetic Diversity.</title>
        <authorList>
            <person name="Kalkreuter E."/>
            <person name="Kautsar S.A."/>
            <person name="Yang D."/>
            <person name="Bader C.D."/>
            <person name="Teijaro C.N."/>
            <person name="Fluegel L."/>
            <person name="Davis C.M."/>
            <person name="Simpson J.R."/>
            <person name="Lauterbach L."/>
            <person name="Steele A.D."/>
            <person name="Gui C."/>
            <person name="Meng S."/>
            <person name="Li G."/>
            <person name="Viehrig K."/>
            <person name="Ye F."/>
            <person name="Su P."/>
            <person name="Kiefer A.F."/>
            <person name="Nichols A."/>
            <person name="Cepeda A.J."/>
            <person name="Yan W."/>
            <person name="Fan B."/>
            <person name="Jiang Y."/>
            <person name="Adhikari A."/>
            <person name="Zheng C.-J."/>
            <person name="Schuster L."/>
            <person name="Cowan T.M."/>
            <person name="Smanski M.J."/>
            <person name="Chevrette M.G."/>
            <person name="De Carvalho L.P.S."/>
            <person name="Shen B."/>
        </authorList>
    </citation>
    <scope>NUCLEOTIDE SEQUENCE [LARGE SCALE GENOMIC DNA]</scope>
    <source>
        <strain evidence="2 3">NPDC050100</strain>
    </source>
</reference>
<proteinExistence type="predicted"/>
<feature type="domain" description="BioF2-like acetyltransferase" evidence="1">
    <location>
        <begin position="153"/>
        <end position="297"/>
    </location>
</feature>
<keyword evidence="3" id="KW-1185">Reference proteome</keyword>
<dbReference type="SUPFAM" id="SSF55729">
    <property type="entry name" value="Acyl-CoA N-acyltransferases (Nat)"/>
    <property type="match status" value="1"/>
</dbReference>
<dbReference type="InterPro" id="IPR038740">
    <property type="entry name" value="BioF2-like_GNAT_dom"/>
</dbReference>
<gene>
    <name evidence="2" type="ORF">AB0I59_18215</name>
</gene>
<evidence type="ECO:0000313" key="3">
    <source>
        <dbReference type="Proteomes" id="UP001551675"/>
    </source>
</evidence>
<accession>A0ABV3GG89</accession>
<dbReference type="RefSeq" id="WP_358134085.1">
    <property type="nucleotide sequence ID" value="NZ_JBFALK010000009.1"/>
</dbReference>
<protein>
    <submittedName>
        <fullName evidence="2">GNAT family N-acetyltransferase</fullName>
        <ecNumber evidence="2">2.3.1.-</ecNumber>
    </submittedName>
</protein>
<keyword evidence="2" id="KW-0808">Transferase</keyword>
<evidence type="ECO:0000313" key="2">
    <source>
        <dbReference type="EMBL" id="MEV0970574.1"/>
    </source>
</evidence>